<dbReference type="InterPro" id="IPR005561">
    <property type="entry name" value="ANTAR"/>
</dbReference>
<feature type="domain" description="ANTAR" evidence="8">
    <location>
        <begin position="140"/>
        <end position="201"/>
    </location>
</feature>
<dbReference type="EC" id="2.7.13.3" evidence="2"/>
<dbReference type="PROSITE" id="PS50112">
    <property type="entry name" value="PAS"/>
    <property type="match status" value="1"/>
</dbReference>
<dbReference type="InterPro" id="IPR011006">
    <property type="entry name" value="CheY-like_superfamily"/>
</dbReference>
<evidence type="ECO:0000256" key="4">
    <source>
        <dbReference type="ARBA" id="ARBA00022679"/>
    </source>
</evidence>
<evidence type="ECO:0000256" key="1">
    <source>
        <dbReference type="ARBA" id="ARBA00000085"/>
    </source>
</evidence>
<dbReference type="InterPro" id="IPR052162">
    <property type="entry name" value="Sensor_kinase/Photoreceptor"/>
</dbReference>
<evidence type="ECO:0000313" key="10">
    <source>
        <dbReference type="Proteomes" id="UP001204524"/>
    </source>
</evidence>
<comment type="caution">
    <text evidence="9">The sequence shown here is derived from an EMBL/GenBank/DDBJ whole genome shotgun (WGS) entry which is preliminary data.</text>
</comment>
<sequence>MTGLGPAKTIPGTDQLAEVAPHPDVPVLGPMTGSWSRSLPDDTWYWSDEMYVIHGFAPGEVVPTTELVLRHKHPADLERSRRLVQTAAERGTPFSNPHRIVDAHGRVHDVLSAGRGFTDADGELVEVNGYTVDLTATQREEVQPAVEAALRGAMEHRGVIEQAKGGLMAAFRLDADGAFEMLRAISNRENIKLHDLAHRLVDELGRLEPSHESETAMHELLVRVARTTHPPE</sequence>
<evidence type="ECO:0000256" key="5">
    <source>
        <dbReference type="ARBA" id="ARBA00022777"/>
    </source>
</evidence>
<reference evidence="9 10" key="1">
    <citation type="submission" date="2022-06" db="EMBL/GenBank/DDBJ databases">
        <authorList>
            <person name="So Y."/>
        </authorList>
    </citation>
    <scope>NUCLEOTIDE SEQUENCE [LARGE SCALE GENOMIC DNA]</scope>
    <source>
        <strain evidence="9 10">STR3</strain>
    </source>
</reference>
<comment type="catalytic activity">
    <reaction evidence="1">
        <text>ATP + protein L-histidine = ADP + protein N-phospho-L-histidine.</text>
        <dbReference type="EC" id="2.7.13.3"/>
    </reaction>
</comment>
<keyword evidence="10" id="KW-1185">Reference proteome</keyword>
<dbReference type="SUPFAM" id="SSF55785">
    <property type="entry name" value="PYP-like sensor domain (PAS domain)"/>
    <property type="match status" value="1"/>
</dbReference>
<dbReference type="EMBL" id="JANARS010000003">
    <property type="protein sequence ID" value="MCP3421939.1"/>
    <property type="molecule type" value="Genomic_DNA"/>
</dbReference>
<keyword evidence="5" id="KW-0418">Kinase</keyword>
<evidence type="ECO:0000259" key="8">
    <source>
        <dbReference type="PROSITE" id="PS50921"/>
    </source>
</evidence>
<dbReference type="InterPro" id="IPR035965">
    <property type="entry name" value="PAS-like_dom_sf"/>
</dbReference>
<feature type="domain" description="PAS" evidence="7">
    <location>
        <begin position="45"/>
        <end position="91"/>
    </location>
</feature>
<dbReference type="SUPFAM" id="SSF52172">
    <property type="entry name" value="CheY-like"/>
    <property type="match status" value="1"/>
</dbReference>
<gene>
    <name evidence="9" type="ORF">NCI01_09045</name>
</gene>
<dbReference type="InterPro" id="IPR036388">
    <property type="entry name" value="WH-like_DNA-bd_sf"/>
</dbReference>
<dbReference type="RefSeq" id="WP_254181147.1">
    <property type="nucleotide sequence ID" value="NZ_JANARS010000003.1"/>
</dbReference>
<organism evidence="9 10">
    <name type="scientific">Nocardioides pinisoli</name>
    <dbReference type="NCBI Taxonomy" id="2950279"/>
    <lineage>
        <taxon>Bacteria</taxon>
        <taxon>Bacillati</taxon>
        <taxon>Actinomycetota</taxon>
        <taxon>Actinomycetes</taxon>
        <taxon>Propionibacteriales</taxon>
        <taxon>Nocardioidaceae</taxon>
        <taxon>Nocardioides</taxon>
    </lineage>
</organism>
<accession>A0ABT1KW10</accession>
<keyword evidence="4" id="KW-0808">Transferase</keyword>
<evidence type="ECO:0000256" key="6">
    <source>
        <dbReference type="SAM" id="MobiDB-lite"/>
    </source>
</evidence>
<dbReference type="InterPro" id="IPR013655">
    <property type="entry name" value="PAS_fold_3"/>
</dbReference>
<dbReference type="PANTHER" id="PTHR43304:SF1">
    <property type="entry name" value="PAC DOMAIN-CONTAINING PROTEIN"/>
    <property type="match status" value="1"/>
</dbReference>
<protein>
    <recommendedName>
        <fullName evidence="2">histidine kinase</fullName>
        <ecNumber evidence="2">2.7.13.3</ecNumber>
    </recommendedName>
</protein>
<evidence type="ECO:0000259" key="7">
    <source>
        <dbReference type="PROSITE" id="PS50112"/>
    </source>
</evidence>
<dbReference type="Proteomes" id="UP001204524">
    <property type="component" value="Unassembled WGS sequence"/>
</dbReference>
<evidence type="ECO:0000256" key="3">
    <source>
        <dbReference type="ARBA" id="ARBA00022553"/>
    </source>
</evidence>
<evidence type="ECO:0000256" key="2">
    <source>
        <dbReference type="ARBA" id="ARBA00012438"/>
    </source>
</evidence>
<dbReference type="InterPro" id="IPR000014">
    <property type="entry name" value="PAS"/>
</dbReference>
<evidence type="ECO:0000313" key="9">
    <source>
        <dbReference type="EMBL" id="MCP3421939.1"/>
    </source>
</evidence>
<feature type="region of interest" description="Disordered" evidence="6">
    <location>
        <begin position="1"/>
        <end position="22"/>
    </location>
</feature>
<dbReference type="PANTHER" id="PTHR43304">
    <property type="entry name" value="PHYTOCHROME-LIKE PROTEIN CPH1"/>
    <property type="match status" value="1"/>
</dbReference>
<proteinExistence type="predicted"/>
<dbReference type="Pfam" id="PF03861">
    <property type="entry name" value="ANTAR"/>
    <property type="match status" value="1"/>
</dbReference>
<dbReference type="SMART" id="SM01012">
    <property type="entry name" value="ANTAR"/>
    <property type="match status" value="1"/>
</dbReference>
<name>A0ABT1KW10_9ACTN</name>
<dbReference type="PROSITE" id="PS50921">
    <property type="entry name" value="ANTAR"/>
    <property type="match status" value="1"/>
</dbReference>
<dbReference type="Gene3D" id="1.10.10.10">
    <property type="entry name" value="Winged helix-like DNA-binding domain superfamily/Winged helix DNA-binding domain"/>
    <property type="match status" value="1"/>
</dbReference>
<dbReference type="Gene3D" id="3.30.450.20">
    <property type="entry name" value="PAS domain"/>
    <property type="match status" value="1"/>
</dbReference>
<keyword evidence="3" id="KW-0597">Phosphoprotein</keyword>
<dbReference type="Pfam" id="PF08447">
    <property type="entry name" value="PAS_3"/>
    <property type="match status" value="1"/>
</dbReference>